<keyword evidence="1" id="KW-0378">Hydrolase</keyword>
<dbReference type="GO" id="GO:0043139">
    <property type="term" value="F:5'-3' DNA helicase activity"/>
    <property type="evidence" value="ECO:0007669"/>
    <property type="project" value="UniProtKB-EC"/>
</dbReference>
<dbReference type="GO" id="GO:0000723">
    <property type="term" value="P:telomere maintenance"/>
    <property type="evidence" value="ECO:0007669"/>
    <property type="project" value="InterPro"/>
</dbReference>
<keyword evidence="1" id="KW-0227">DNA damage</keyword>
<comment type="catalytic activity">
    <reaction evidence="1">
        <text>ATP + H2O = ADP + phosphate + H(+)</text>
        <dbReference type="Rhea" id="RHEA:13065"/>
        <dbReference type="ChEBI" id="CHEBI:15377"/>
        <dbReference type="ChEBI" id="CHEBI:15378"/>
        <dbReference type="ChEBI" id="CHEBI:30616"/>
        <dbReference type="ChEBI" id="CHEBI:43474"/>
        <dbReference type="ChEBI" id="CHEBI:456216"/>
        <dbReference type="EC" id="5.6.2.3"/>
    </reaction>
</comment>
<dbReference type="OrthoDB" id="95750at2759"/>
<keyword evidence="1" id="KW-0547">Nucleotide-binding</keyword>
<feature type="region of interest" description="Disordered" evidence="2">
    <location>
        <begin position="128"/>
        <end position="164"/>
    </location>
</feature>
<comment type="caution">
    <text evidence="5">The sequence shown here is derived from an EMBL/GenBank/DDBJ whole genome shotgun (WGS) entry which is preliminary data.</text>
</comment>
<dbReference type="Gene3D" id="3.40.50.300">
    <property type="entry name" value="P-loop containing nucleotide triphosphate hydrolases"/>
    <property type="match status" value="1"/>
</dbReference>
<dbReference type="EMBL" id="NCKW01015667">
    <property type="protein sequence ID" value="POM62081.1"/>
    <property type="molecule type" value="Genomic_DNA"/>
</dbReference>
<dbReference type="SUPFAM" id="SSF52540">
    <property type="entry name" value="P-loop containing nucleoside triphosphate hydrolases"/>
    <property type="match status" value="1"/>
</dbReference>
<evidence type="ECO:0000259" key="4">
    <source>
        <dbReference type="Pfam" id="PF21530"/>
    </source>
</evidence>
<reference evidence="5 6" key="1">
    <citation type="journal article" date="2017" name="Genome Biol. Evol.">
        <title>Phytophthora megakarya and P. palmivora, closely related causal agents of cacao black pod rot, underwent increases in genome sizes and gene numbers by different mechanisms.</title>
        <authorList>
            <person name="Ali S.S."/>
            <person name="Shao J."/>
            <person name="Lary D.J."/>
            <person name="Kronmiller B."/>
            <person name="Shen D."/>
            <person name="Strem M.D."/>
            <person name="Amoako-Attah I."/>
            <person name="Akrofi A.Y."/>
            <person name="Begoude B.A."/>
            <person name="Ten Hoopen G.M."/>
            <person name="Coulibaly K."/>
            <person name="Kebe B.I."/>
            <person name="Melnick R.L."/>
            <person name="Guiltinan M.J."/>
            <person name="Tyler B.M."/>
            <person name="Meinhardt L.W."/>
            <person name="Bailey B.A."/>
        </authorList>
    </citation>
    <scope>NUCLEOTIDE SEQUENCE [LARGE SCALE GENOMIC DNA]</scope>
    <source>
        <strain evidence="6">sbr112.9</strain>
    </source>
</reference>
<dbReference type="Pfam" id="PF21530">
    <property type="entry name" value="Pif1_2B_dom"/>
    <property type="match status" value="1"/>
</dbReference>
<accession>A0A2P4X954</accession>
<feature type="compositionally biased region" description="Acidic residues" evidence="2">
    <location>
        <begin position="128"/>
        <end position="139"/>
    </location>
</feature>
<evidence type="ECO:0000313" key="5">
    <source>
        <dbReference type="EMBL" id="POM62081.1"/>
    </source>
</evidence>
<feature type="domain" description="DNA helicase Pif1-like DEAD-box helicase" evidence="3">
    <location>
        <begin position="1"/>
        <end position="104"/>
    </location>
</feature>
<feature type="domain" description="DNA helicase Pif1-like 2B" evidence="4">
    <location>
        <begin position="240"/>
        <end position="286"/>
    </location>
</feature>
<dbReference type="GO" id="GO:0016887">
    <property type="term" value="F:ATP hydrolysis activity"/>
    <property type="evidence" value="ECO:0007669"/>
    <property type="project" value="RHEA"/>
</dbReference>
<keyword evidence="1" id="KW-0233">DNA recombination</keyword>
<dbReference type="CDD" id="cd18809">
    <property type="entry name" value="SF1_C_RecD"/>
    <property type="match status" value="1"/>
</dbReference>
<dbReference type="GO" id="GO:0005524">
    <property type="term" value="F:ATP binding"/>
    <property type="evidence" value="ECO:0007669"/>
    <property type="project" value="UniProtKB-KW"/>
</dbReference>
<evidence type="ECO:0000256" key="2">
    <source>
        <dbReference type="SAM" id="MobiDB-lite"/>
    </source>
</evidence>
<dbReference type="Pfam" id="PF05970">
    <property type="entry name" value="PIF1"/>
    <property type="match status" value="1"/>
</dbReference>
<evidence type="ECO:0000313" key="6">
    <source>
        <dbReference type="Proteomes" id="UP000237271"/>
    </source>
</evidence>
<comment type="cofactor">
    <cofactor evidence="1">
        <name>Mg(2+)</name>
        <dbReference type="ChEBI" id="CHEBI:18420"/>
    </cofactor>
</comment>
<gene>
    <name evidence="5" type="ORF">PHPALM_28798</name>
</gene>
<keyword evidence="1" id="KW-0234">DNA repair</keyword>
<evidence type="ECO:0000259" key="3">
    <source>
        <dbReference type="Pfam" id="PF05970"/>
    </source>
</evidence>
<dbReference type="AlphaFoldDB" id="A0A2P4X954"/>
<proteinExistence type="inferred from homology"/>
<sequence length="401" mass="45253">MMHRACFEVVGRSFRDIMKNELEPFGGKVMVFSGDHRQILPVLNAATRAETLEACFKSSPLWSHLRQVRLTENMRVLTAPDPASAAELAEFSDFLLQIGKVDIQLTPISVRTAYAFRVTCARADARWDDEETKENEDMETPPKFNLLPPTETPPDRNVGDPDEDRRKQNVNALIDAVYPGAGDENLPDEYFVERAILAPTNASVRRINDMVSEHLSGETKEYLSVDSLEGVADPNMFKQEFLNSLNFSGIPPHRIVLKIGIPIIMIRNLNSDAGLCNGTRLRVTSLRERSIEATIMSGPFKRKRVFISRIIFYNEDDDKEFPFKIRRKQFPVVPAFAMTINKAQGQSIHHVGTYLKFPVLAYGQLYVALSRVTSRKAIKIAVDPEAIDEDGNIHTNVQMCL</sequence>
<dbReference type="InterPro" id="IPR049163">
    <property type="entry name" value="Pif1-like_2B_dom"/>
</dbReference>
<keyword evidence="1" id="KW-0067">ATP-binding</keyword>
<comment type="similarity">
    <text evidence="1">Belongs to the helicase family.</text>
</comment>
<dbReference type="EC" id="5.6.2.3" evidence="1"/>
<dbReference type="GO" id="GO:0006310">
    <property type="term" value="P:DNA recombination"/>
    <property type="evidence" value="ECO:0007669"/>
    <property type="project" value="UniProtKB-KW"/>
</dbReference>
<keyword evidence="6" id="KW-1185">Reference proteome</keyword>
<evidence type="ECO:0000256" key="1">
    <source>
        <dbReference type="RuleBase" id="RU363044"/>
    </source>
</evidence>
<dbReference type="PANTHER" id="PTHR10492:SF57">
    <property type="entry name" value="ATP-DEPENDENT DNA HELICASE"/>
    <property type="match status" value="1"/>
</dbReference>
<dbReference type="GO" id="GO:0006281">
    <property type="term" value="P:DNA repair"/>
    <property type="evidence" value="ECO:0007669"/>
    <property type="project" value="UniProtKB-KW"/>
</dbReference>
<keyword evidence="1 5" id="KW-0347">Helicase</keyword>
<dbReference type="Proteomes" id="UP000237271">
    <property type="component" value="Unassembled WGS sequence"/>
</dbReference>
<organism evidence="5 6">
    <name type="scientific">Phytophthora palmivora</name>
    <dbReference type="NCBI Taxonomy" id="4796"/>
    <lineage>
        <taxon>Eukaryota</taxon>
        <taxon>Sar</taxon>
        <taxon>Stramenopiles</taxon>
        <taxon>Oomycota</taxon>
        <taxon>Peronosporomycetes</taxon>
        <taxon>Peronosporales</taxon>
        <taxon>Peronosporaceae</taxon>
        <taxon>Phytophthora</taxon>
    </lineage>
</organism>
<dbReference type="InterPro" id="IPR027417">
    <property type="entry name" value="P-loop_NTPase"/>
</dbReference>
<name>A0A2P4X954_9STRA</name>
<feature type="compositionally biased region" description="Basic and acidic residues" evidence="2">
    <location>
        <begin position="153"/>
        <end position="164"/>
    </location>
</feature>
<dbReference type="InterPro" id="IPR010285">
    <property type="entry name" value="DNA_helicase_pif1-like_DEAD"/>
</dbReference>
<dbReference type="PANTHER" id="PTHR10492">
    <property type="match status" value="1"/>
</dbReference>
<protein>
    <recommendedName>
        <fullName evidence="1">ATP-dependent DNA helicase</fullName>
        <ecNumber evidence="1">5.6.2.3</ecNumber>
    </recommendedName>
</protein>